<evidence type="ECO:0000256" key="1">
    <source>
        <dbReference type="SAM" id="MobiDB-lite"/>
    </source>
</evidence>
<feature type="compositionally biased region" description="Basic residues" evidence="1">
    <location>
        <begin position="76"/>
        <end position="94"/>
    </location>
</feature>
<keyword evidence="3" id="KW-1185">Reference proteome</keyword>
<feature type="region of interest" description="Disordered" evidence="1">
    <location>
        <begin position="65"/>
        <end position="119"/>
    </location>
</feature>
<sequence length="284" mass="32032">MPKASTKFAYPDGAEEILRSDATKRYSVKPVDLDTLRPIRSERGYMNALVRYYNIRDVEALEQRLKQDPSLSKAHTSPKKTVKKKGGKISRMKAKKDFNLDNAQMDQIKPRDVKDSPTKRDAHRKVFYYNFVDVQVKALAVIFDLKSHFQKNLAQEVHSTTPGGQKGSDSKKKSASLPKAHASTSSTSTSKEKMKVKEDSDDEIIILSESPSRDKKTGKSPVKQKSEDDDEVIIVSESIKKAPSSSKRKKLPVKRNYDYDDYDDDLMMDGLFDGMAKDDAAALF</sequence>
<dbReference type="EMBL" id="FUEG01000003">
    <property type="protein sequence ID" value="SJL01504.1"/>
    <property type="molecule type" value="Genomic_DNA"/>
</dbReference>
<evidence type="ECO:0000313" key="3">
    <source>
        <dbReference type="Proteomes" id="UP000219338"/>
    </source>
</evidence>
<evidence type="ECO:0000313" key="2">
    <source>
        <dbReference type="EMBL" id="SJL01504.1"/>
    </source>
</evidence>
<organism evidence="2 3">
    <name type="scientific">Armillaria ostoyae</name>
    <name type="common">Armillaria root rot fungus</name>
    <dbReference type="NCBI Taxonomy" id="47428"/>
    <lineage>
        <taxon>Eukaryota</taxon>
        <taxon>Fungi</taxon>
        <taxon>Dikarya</taxon>
        <taxon>Basidiomycota</taxon>
        <taxon>Agaricomycotina</taxon>
        <taxon>Agaricomycetes</taxon>
        <taxon>Agaricomycetidae</taxon>
        <taxon>Agaricales</taxon>
        <taxon>Marasmiineae</taxon>
        <taxon>Physalacriaceae</taxon>
        <taxon>Armillaria</taxon>
    </lineage>
</organism>
<dbReference type="Proteomes" id="UP000219338">
    <property type="component" value="Unassembled WGS sequence"/>
</dbReference>
<dbReference type="AlphaFoldDB" id="A0A284QYF7"/>
<feature type="compositionally biased region" description="Basic and acidic residues" evidence="1">
    <location>
        <begin position="108"/>
        <end position="119"/>
    </location>
</feature>
<dbReference type="OrthoDB" id="2881925at2759"/>
<feature type="region of interest" description="Disordered" evidence="1">
    <location>
        <begin position="157"/>
        <end position="251"/>
    </location>
</feature>
<proteinExistence type="predicted"/>
<gene>
    <name evidence="2" type="ORF">ARMOST_04826</name>
</gene>
<reference evidence="3" key="1">
    <citation type="journal article" date="2017" name="Nat. Ecol. Evol.">
        <title>Genome expansion and lineage-specific genetic innovations in the forest pathogenic fungi Armillaria.</title>
        <authorList>
            <person name="Sipos G."/>
            <person name="Prasanna A.N."/>
            <person name="Walter M.C."/>
            <person name="O'Connor E."/>
            <person name="Balint B."/>
            <person name="Krizsan K."/>
            <person name="Kiss B."/>
            <person name="Hess J."/>
            <person name="Varga T."/>
            <person name="Slot J."/>
            <person name="Riley R."/>
            <person name="Boka B."/>
            <person name="Rigling D."/>
            <person name="Barry K."/>
            <person name="Lee J."/>
            <person name="Mihaltcheva S."/>
            <person name="LaButti K."/>
            <person name="Lipzen A."/>
            <person name="Waldron R."/>
            <person name="Moloney N.M."/>
            <person name="Sperisen C."/>
            <person name="Kredics L."/>
            <person name="Vagvoelgyi C."/>
            <person name="Patrignani A."/>
            <person name="Fitzpatrick D."/>
            <person name="Nagy I."/>
            <person name="Doyle S."/>
            <person name="Anderson J.B."/>
            <person name="Grigoriev I.V."/>
            <person name="Gueldener U."/>
            <person name="Muensterkoetter M."/>
            <person name="Nagy L.G."/>
        </authorList>
    </citation>
    <scope>NUCLEOTIDE SEQUENCE [LARGE SCALE GENOMIC DNA]</scope>
    <source>
        <strain evidence="3">C18/9</strain>
    </source>
</reference>
<name>A0A284QYF7_ARMOS</name>
<protein>
    <submittedName>
        <fullName evidence="2">Uncharacterized protein</fullName>
    </submittedName>
</protein>
<accession>A0A284QYF7</accession>